<evidence type="ECO:0000313" key="2">
    <source>
        <dbReference type="EMBL" id="SCV69242.1"/>
    </source>
</evidence>
<proteinExistence type="predicted"/>
<sequence>MKTPKLISPLVVIGLFYWFVVRRREAGGPVDPIQLVDPDRLVDKLCDPFAEPGFLHYDPENPFGTRWIPYPESCEPAPDWLSLLAKKDTNRLSFLKNRTILILGDSVDRNALHHFAEMFGLPRYCVPFDDFSKKGVVPTGWDDRGIPWVVEVPWLGLTLTNGFFYGVDDEDNFKQKPDWHAPGKAEDRIDKLFKVHTAQLPQDPSFISLHSGLWDLAFFGRQDRAWQQSSEAPLSNERVRVWVKRAAQILEHTRKTWPGIPVWYRKLHRVGPVGQASSLSVSTSDDFRHDGKAEAAPEKFSNFFTNVRTHELREMMDGVAIAMGAPVFDFGELFEGWQRAAGRKYPAAPLYISALIHHVYMEHVGRKGWRLWHQRELFPVTAFNNSAPVAA</sequence>
<dbReference type="OrthoDB" id="2588793at2759"/>
<evidence type="ECO:0000256" key="1">
    <source>
        <dbReference type="SAM" id="SignalP"/>
    </source>
</evidence>
<feature type="signal peptide" evidence="1">
    <location>
        <begin position="1"/>
        <end position="22"/>
    </location>
</feature>
<gene>
    <name evidence="2" type="ORF">BQ2448_2262</name>
</gene>
<dbReference type="Proteomes" id="UP000198372">
    <property type="component" value="Unassembled WGS sequence"/>
</dbReference>
<accession>A0A238F5N8</accession>
<dbReference type="EMBL" id="FMSP01000004">
    <property type="protein sequence ID" value="SCV69242.1"/>
    <property type="molecule type" value="Genomic_DNA"/>
</dbReference>
<protein>
    <submittedName>
        <fullName evidence="2">BQ2448_2262 protein</fullName>
    </submittedName>
</protein>
<feature type="chain" id="PRO_5012986152" evidence="1">
    <location>
        <begin position="23"/>
        <end position="391"/>
    </location>
</feature>
<evidence type="ECO:0000313" key="3">
    <source>
        <dbReference type="Proteomes" id="UP000198372"/>
    </source>
</evidence>
<dbReference type="AlphaFoldDB" id="A0A238F5N8"/>
<name>A0A238F5N8_9BASI</name>
<keyword evidence="1" id="KW-0732">Signal</keyword>
<organism evidence="2 3">
    <name type="scientific">Microbotryum intermedium</name>
    <dbReference type="NCBI Taxonomy" id="269621"/>
    <lineage>
        <taxon>Eukaryota</taxon>
        <taxon>Fungi</taxon>
        <taxon>Dikarya</taxon>
        <taxon>Basidiomycota</taxon>
        <taxon>Pucciniomycotina</taxon>
        <taxon>Microbotryomycetes</taxon>
        <taxon>Microbotryales</taxon>
        <taxon>Microbotryaceae</taxon>
        <taxon>Microbotryum</taxon>
    </lineage>
</organism>
<keyword evidence="3" id="KW-1185">Reference proteome</keyword>
<reference evidence="3" key="1">
    <citation type="submission" date="2016-09" db="EMBL/GenBank/DDBJ databases">
        <authorList>
            <person name="Jeantristanb JTB J.-T."/>
            <person name="Ricardo R."/>
        </authorList>
    </citation>
    <scope>NUCLEOTIDE SEQUENCE [LARGE SCALE GENOMIC DNA]</scope>
</reference>